<proteinExistence type="predicted"/>
<evidence type="ECO:0000313" key="1">
    <source>
        <dbReference type="EMBL" id="NIJ15597.1"/>
    </source>
</evidence>
<protein>
    <submittedName>
        <fullName evidence="1">Uncharacterized protein</fullName>
    </submittedName>
</protein>
<gene>
    <name evidence="1" type="ORF">FHS54_000546</name>
</gene>
<dbReference type="AlphaFoldDB" id="A0A846M0C0"/>
<dbReference type="EMBL" id="JAASQR010000001">
    <property type="protein sequence ID" value="NIJ15597.1"/>
    <property type="molecule type" value="Genomic_DNA"/>
</dbReference>
<reference evidence="1 2" key="1">
    <citation type="submission" date="2020-03" db="EMBL/GenBank/DDBJ databases">
        <title>Genomic Encyclopedia of Type Strains, Phase IV (KMG-IV): sequencing the most valuable type-strain genomes for metagenomic binning, comparative biology and taxonomic classification.</title>
        <authorList>
            <person name="Goeker M."/>
        </authorList>
    </citation>
    <scope>NUCLEOTIDE SEQUENCE [LARGE SCALE GENOMIC DNA]</scope>
    <source>
        <strain evidence="1 2">DSM 21299</strain>
    </source>
</reference>
<accession>A0A846M0C0</accession>
<name>A0A846M0C0_9SPHN</name>
<organism evidence="1 2">
    <name type="scientific">Sphingobium vermicomposti</name>
    <dbReference type="NCBI Taxonomy" id="529005"/>
    <lineage>
        <taxon>Bacteria</taxon>
        <taxon>Pseudomonadati</taxon>
        <taxon>Pseudomonadota</taxon>
        <taxon>Alphaproteobacteria</taxon>
        <taxon>Sphingomonadales</taxon>
        <taxon>Sphingomonadaceae</taxon>
        <taxon>Sphingobium</taxon>
    </lineage>
</organism>
<keyword evidence="2" id="KW-1185">Reference proteome</keyword>
<comment type="caution">
    <text evidence="1">The sequence shown here is derived from an EMBL/GenBank/DDBJ whole genome shotgun (WGS) entry which is preliminary data.</text>
</comment>
<sequence length="314" mass="32580">MLTATIDFQFEVQTVAFIEGRHACTLYGADVDECVRLTVVALDEAKALHCIEELDRAAGALTRQLALRATAIAAAEAATVTTEAACAGFTGFTRTIDDRKGLTLDLEVGRRNLAAAIHQGEAERLTFGKAGQASLLHSADVNEHVFRAIITNDEAEAFLSVEEFDYAGAFADDLGRHTATAATTAAEAATTAAAKTAAAAAETAATAAEAVTAATAEAIAAAKAAAITAEAATITAAVEIVVAEPVALILAAPAAATSIKTHALLVTFASPKTKSDKHAGRNDMQNPPQGCGFRESLYQFFRAARMILARLLPH</sequence>
<evidence type="ECO:0000313" key="2">
    <source>
        <dbReference type="Proteomes" id="UP000576821"/>
    </source>
</evidence>
<dbReference type="Proteomes" id="UP000576821">
    <property type="component" value="Unassembled WGS sequence"/>
</dbReference>